<dbReference type="eggNOG" id="COG1073">
    <property type="taxonomic scope" value="Bacteria"/>
</dbReference>
<evidence type="ECO:0008006" key="3">
    <source>
        <dbReference type="Google" id="ProtNLM"/>
    </source>
</evidence>
<dbReference type="InterPro" id="IPR029058">
    <property type="entry name" value="AB_hydrolase_fold"/>
</dbReference>
<dbReference type="OrthoDB" id="358525at2"/>
<keyword evidence="2" id="KW-1185">Reference proteome</keyword>
<accession>G7WAZ5</accession>
<dbReference type="Gene3D" id="3.40.50.1820">
    <property type="entry name" value="alpha/beta hydrolase"/>
    <property type="match status" value="1"/>
</dbReference>
<dbReference type="Proteomes" id="UP000006346">
    <property type="component" value="Chromosome"/>
</dbReference>
<dbReference type="AlphaFoldDB" id="G7WAZ5"/>
<dbReference type="KEGG" id="dor:Desor_1865"/>
<dbReference type="HOGENOM" id="CLU_105772_0_0_9"/>
<dbReference type="InterPro" id="IPR050266">
    <property type="entry name" value="AB_hydrolase_sf"/>
</dbReference>
<evidence type="ECO:0000313" key="1">
    <source>
        <dbReference type="EMBL" id="AET67496.1"/>
    </source>
</evidence>
<dbReference type="RefSeq" id="WP_014184311.1">
    <property type="nucleotide sequence ID" value="NC_016584.1"/>
</dbReference>
<name>G7WAZ5_DESOD</name>
<reference evidence="1 2" key="2">
    <citation type="journal article" date="2012" name="J. Bacteriol.">
        <title>Complete genome sequences of Desulfosporosinus orientis DSM765T, Desulfosporosinus youngiae DSM17734T, Desulfosporosinus meridiei DSM13257T, and Desulfosporosinus acidiphilus DSM22704T.</title>
        <authorList>
            <person name="Pester M."/>
            <person name="Brambilla E."/>
            <person name="Alazard D."/>
            <person name="Rattei T."/>
            <person name="Weinmaier T."/>
            <person name="Han J."/>
            <person name="Lucas S."/>
            <person name="Lapidus A."/>
            <person name="Cheng J.F."/>
            <person name="Goodwin L."/>
            <person name="Pitluck S."/>
            <person name="Peters L."/>
            <person name="Ovchinnikova G."/>
            <person name="Teshima H."/>
            <person name="Detter J.C."/>
            <person name="Han C.S."/>
            <person name="Tapia R."/>
            <person name="Land M.L."/>
            <person name="Hauser L."/>
            <person name="Kyrpides N.C."/>
            <person name="Ivanova N.N."/>
            <person name="Pagani I."/>
            <person name="Huntmann M."/>
            <person name="Wei C.L."/>
            <person name="Davenport K.W."/>
            <person name="Daligault H."/>
            <person name="Chain P.S."/>
            <person name="Chen A."/>
            <person name="Mavromatis K."/>
            <person name="Markowitz V."/>
            <person name="Szeto E."/>
            <person name="Mikhailova N."/>
            <person name="Pati A."/>
            <person name="Wagner M."/>
            <person name="Woyke T."/>
            <person name="Ollivier B."/>
            <person name="Klenk H.P."/>
            <person name="Spring S."/>
            <person name="Loy A."/>
        </authorList>
    </citation>
    <scope>NUCLEOTIDE SEQUENCE [LARGE SCALE GENOMIC DNA]</scope>
    <source>
        <strain evidence="2">ATCC 19365 / DSM 765 / NCIMB 8382 / VKM B-1628</strain>
    </source>
</reference>
<reference evidence="2" key="1">
    <citation type="submission" date="2011-11" db="EMBL/GenBank/DDBJ databases">
        <title>Complete sequence of Desulfosporosinus orientis DSM 765.</title>
        <authorList>
            <person name="Lucas S."/>
            <person name="Han J."/>
            <person name="Lapidus A."/>
            <person name="Cheng J.-F."/>
            <person name="Goodwin L."/>
            <person name="Pitluck S."/>
            <person name="Peters L."/>
            <person name="Ovchinnikova G."/>
            <person name="Teshima H."/>
            <person name="Detter J.C."/>
            <person name="Han C."/>
            <person name="Tapia R."/>
            <person name="Land M."/>
            <person name="Hauser L."/>
            <person name="Kyrpides N."/>
            <person name="Ivanova N."/>
            <person name="Pagani I."/>
            <person name="Pester M."/>
            <person name="Spring S."/>
            <person name="Ollivier B."/>
            <person name="Rattei T."/>
            <person name="Klenk H.-P."/>
            <person name="Wagner M."/>
            <person name="Loy A."/>
            <person name="Woyke T."/>
        </authorList>
    </citation>
    <scope>NUCLEOTIDE SEQUENCE [LARGE SCALE GENOMIC DNA]</scope>
    <source>
        <strain evidence="2">ATCC 19365 / DSM 765 / NCIMB 8382 / VKM B-1628</strain>
    </source>
</reference>
<protein>
    <recommendedName>
        <fullName evidence="3">Alpha/beta hydrolase</fullName>
    </recommendedName>
</protein>
<sequence length="234" mass="27495">MQQIKFEIEGIPAVEWGEKKEHVFIAVHGNMSNKEDTVIKLLAEKAVEKDYQVLSFDLPQHGEREKIDIPCKVQICVNDLIAIMQYAKQHWKNISLFACSMGAYFSLLAYKEESLEQCIFLSPVVDMGRIISNMMMWFNVTPERLQKEQEIETPIGQILYWDYYCYVNQHPVDTWNVPTVVLYGAKDDLCEYETIGNFVKRFQCQLEVMQQGEHFFHTSEQLNVFQSWLKKYIV</sequence>
<evidence type="ECO:0000313" key="2">
    <source>
        <dbReference type="Proteomes" id="UP000006346"/>
    </source>
</evidence>
<dbReference type="PATRIC" id="fig|768706.3.peg.1878"/>
<dbReference type="STRING" id="768706.Desor_1865"/>
<proteinExistence type="predicted"/>
<organism evidence="1 2">
    <name type="scientific">Desulfosporosinus orientis (strain ATCC 19365 / DSM 765 / NCIMB 8382 / VKM B-1628 / Singapore I)</name>
    <name type="common">Desulfotomaculum orientis</name>
    <dbReference type="NCBI Taxonomy" id="768706"/>
    <lineage>
        <taxon>Bacteria</taxon>
        <taxon>Bacillati</taxon>
        <taxon>Bacillota</taxon>
        <taxon>Clostridia</taxon>
        <taxon>Eubacteriales</taxon>
        <taxon>Desulfitobacteriaceae</taxon>
        <taxon>Desulfosporosinus</taxon>
    </lineage>
</organism>
<dbReference type="SUPFAM" id="SSF53474">
    <property type="entry name" value="alpha/beta-Hydrolases"/>
    <property type="match status" value="1"/>
</dbReference>
<dbReference type="PANTHER" id="PTHR43798:SF6">
    <property type="entry name" value="HYDROLASE, PUTATIVE (AFU_ORTHOLOGUE AFUA_4G13070)-RELATED"/>
    <property type="match status" value="1"/>
</dbReference>
<dbReference type="EMBL" id="CP003108">
    <property type="protein sequence ID" value="AET67496.1"/>
    <property type="molecule type" value="Genomic_DNA"/>
</dbReference>
<dbReference type="PANTHER" id="PTHR43798">
    <property type="entry name" value="MONOACYLGLYCEROL LIPASE"/>
    <property type="match status" value="1"/>
</dbReference>
<gene>
    <name evidence="1" type="ordered locus">Desor_1865</name>
</gene>